<evidence type="ECO:0000313" key="2">
    <source>
        <dbReference type="EMBL" id="SYX08630.1"/>
    </source>
</evidence>
<evidence type="ECO:0000256" key="1">
    <source>
        <dbReference type="SAM" id="Phobius"/>
    </source>
</evidence>
<proteinExistence type="predicted"/>
<feature type="transmembrane region" description="Helical" evidence="1">
    <location>
        <begin position="36"/>
        <end position="59"/>
    </location>
</feature>
<dbReference type="AlphaFoldDB" id="A0A3B0PNI5"/>
<evidence type="ECO:0000313" key="3">
    <source>
        <dbReference type="Proteomes" id="UP000258476"/>
    </source>
</evidence>
<keyword evidence="1" id="KW-0812">Transmembrane</keyword>
<keyword evidence="3" id="KW-1185">Reference proteome</keyword>
<dbReference type="EMBL" id="LS992154">
    <property type="protein sequence ID" value="SYX08630.1"/>
    <property type="molecule type" value="Genomic_DNA"/>
</dbReference>
<reference evidence="3" key="1">
    <citation type="submission" date="2017-11" db="EMBL/GenBank/DDBJ databases">
        <authorList>
            <person name="Seth-Smith MB H."/>
        </authorList>
    </citation>
    <scope>NUCLEOTIDE SEQUENCE [LARGE SCALE GENOMIC DNA]</scope>
</reference>
<dbReference type="KEGG" id="chla:C834K_0148"/>
<dbReference type="OrthoDB" id="19167at2"/>
<keyword evidence="1" id="KW-0472">Membrane</keyword>
<organism evidence="2 3">
    <name type="scientific">Chlamydia poikilotherma</name>
    <dbReference type="NCBI Taxonomy" id="1967783"/>
    <lineage>
        <taxon>Bacteria</taxon>
        <taxon>Pseudomonadati</taxon>
        <taxon>Chlamydiota</taxon>
        <taxon>Chlamydiia</taxon>
        <taxon>Chlamydiales</taxon>
        <taxon>Chlamydiaceae</taxon>
        <taxon>Chlamydia/Chlamydophila group</taxon>
        <taxon>Chlamydia</taxon>
    </lineage>
</organism>
<feature type="transmembrane region" description="Helical" evidence="1">
    <location>
        <begin position="79"/>
        <end position="101"/>
    </location>
</feature>
<accession>A0A3B0PNI5</accession>
<sequence>MKSIDVGNDTIIRNSLCDRMSVSWRARFSVRTRYEIASVVAIFGLVLALCGSGAVYLVFTSCAISEMFIQGCISLGLMPIPVAILSLLLGILILLYGIYLLPQQKEEKTIFVS</sequence>
<name>A0A3B0PNI5_9CHLA</name>
<protein>
    <submittedName>
        <fullName evidence="2">Uncharacterized protein</fullName>
    </submittedName>
</protein>
<keyword evidence="1" id="KW-1133">Transmembrane helix</keyword>
<gene>
    <name evidence="2" type="ORF">C834K_0148</name>
</gene>
<dbReference type="Proteomes" id="UP000258476">
    <property type="component" value="Chromosome"/>
</dbReference>
<dbReference type="RefSeq" id="WP_117273828.1">
    <property type="nucleotide sequence ID" value="NZ_LS992154.1"/>
</dbReference>